<evidence type="ECO:0000313" key="9">
    <source>
        <dbReference type="Proteomes" id="UP001529275"/>
    </source>
</evidence>
<evidence type="ECO:0000256" key="6">
    <source>
        <dbReference type="SAM" id="Phobius"/>
    </source>
</evidence>
<keyword evidence="4 6" id="KW-1133">Transmembrane helix</keyword>
<dbReference type="Proteomes" id="UP001529275">
    <property type="component" value="Unassembled WGS sequence"/>
</dbReference>
<feature type="domain" description="Phage shock protein PspC N-terminal" evidence="7">
    <location>
        <begin position="3"/>
        <end position="59"/>
    </location>
</feature>
<dbReference type="PANTHER" id="PTHR33885">
    <property type="entry name" value="PHAGE SHOCK PROTEIN C"/>
    <property type="match status" value="1"/>
</dbReference>
<dbReference type="InterPro" id="IPR007168">
    <property type="entry name" value="Phageshock_PspC_N"/>
</dbReference>
<dbReference type="EMBL" id="JAUDCK010000007">
    <property type="protein sequence ID" value="MDM8195360.1"/>
    <property type="molecule type" value="Genomic_DNA"/>
</dbReference>
<evidence type="ECO:0000256" key="3">
    <source>
        <dbReference type="ARBA" id="ARBA00022692"/>
    </source>
</evidence>
<organism evidence="8 9">
    <name type="scientific">Massilimicrobiota timonensis</name>
    <dbReference type="NCBI Taxonomy" id="1776392"/>
    <lineage>
        <taxon>Bacteria</taxon>
        <taxon>Bacillati</taxon>
        <taxon>Bacillota</taxon>
        <taxon>Erysipelotrichia</taxon>
        <taxon>Erysipelotrichales</taxon>
        <taxon>Erysipelotrichaceae</taxon>
        <taxon>Massilimicrobiota</taxon>
    </lineage>
</organism>
<keyword evidence="3 6" id="KW-0812">Transmembrane</keyword>
<evidence type="ECO:0000256" key="2">
    <source>
        <dbReference type="ARBA" id="ARBA00022475"/>
    </source>
</evidence>
<protein>
    <submittedName>
        <fullName evidence="8">PspC domain-containing protein</fullName>
    </submittedName>
</protein>
<evidence type="ECO:0000259" key="7">
    <source>
        <dbReference type="Pfam" id="PF04024"/>
    </source>
</evidence>
<keyword evidence="2" id="KW-1003">Cell membrane</keyword>
<dbReference type="InterPro" id="IPR052027">
    <property type="entry name" value="PspC"/>
</dbReference>
<comment type="subcellular location">
    <subcellularLocation>
        <location evidence="1">Cell membrane</location>
        <topology evidence="1">Single-pass membrane protein</topology>
    </subcellularLocation>
</comment>
<sequence>MSKKLYRSKRDVMVCGVCGGIAEYFDIDPTIVRLIAVALILSWGTGLFAYLIGAVIIPKNPYQ</sequence>
<dbReference type="RefSeq" id="WP_087304472.1">
    <property type="nucleotide sequence ID" value="NZ_JAUDCK010000007.1"/>
</dbReference>
<evidence type="ECO:0000313" key="8">
    <source>
        <dbReference type="EMBL" id="MDM8195360.1"/>
    </source>
</evidence>
<accession>A0ABT7UIN6</accession>
<evidence type="ECO:0000256" key="4">
    <source>
        <dbReference type="ARBA" id="ARBA00022989"/>
    </source>
</evidence>
<reference evidence="9" key="1">
    <citation type="submission" date="2023-06" db="EMBL/GenBank/DDBJ databases">
        <title>Identification and characterization of horizontal gene transfer across gut microbiota members of farm animals based on homology search.</title>
        <authorList>
            <person name="Zeman M."/>
            <person name="Kubasova T."/>
            <person name="Jahodarova E."/>
            <person name="Nykrynova M."/>
            <person name="Rychlik I."/>
        </authorList>
    </citation>
    <scope>NUCLEOTIDE SEQUENCE [LARGE SCALE GENOMIC DNA]</scope>
    <source>
        <strain evidence="9">ET341</strain>
    </source>
</reference>
<proteinExistence type="predicted"/>
<dbReference type="Pfam" id="PF04024">
    <property type="entry name" value="PspC"/>
    <property type="match status" value="1"/>
</dbReference>
<dbReference type="PANTHER" id="PTHR33885:SF3">
    <property type="entry name" value="PHAGE SHOCK PROTEIN C"/>
    <property type="match status" value="1"/>
</dbReference>
<comment type="caution">
    <text evidence="8">The sequence shown here is derived from an EMBL/GenBank/DDBJ whole genome shotgun (WGS) entry which is preliminary data.</text>
</comment>
<name>A0ABT7UIN6_9FIRM</name>
<keyword evidence="5 6" id="KW-0472">Membrane</keyword>
<evidence type="ECO:0000256" key="5">
    <source>
        <dbReference type="ARBA" id="ARBA00023136"/>
    </source>
</evidence>
<feature type="transmembrane region" description="Helical" evidence="6">
    <location>
        <begin position="34"/>
        <end position="57"/>
    </location>
</feature>
<gene>
    <name evidence="8" type="ORF">QUV98_03380</name>
</gene>
<reference evidence="8 9" key="2">
    <citation type="submission" date="2023-06" db="EMBL/GenBank/DDBJ databases">
        <authorList>
            <person name="Zeman M."/>
            <person name="Kubasova T."/>
            <person name="Jahodarova E."/>
            <person name="Nykrynova M."/>
            <person name="Rychlik I."/>
        </authorList>
    </citation>
    <scope>NUCLEOTIDE SEQUENCE [LARGE SCALE GENOMIC DNA]</scope>
    <source>
        <strain evidence="8 9">ET341</strain>
    </source>
</reference>
<evidence type="ECO:0000256" key="1">
    <source>
        <dbReference type="ARBA" id="ARBA00004162"/>
    </source>
</evidence>
<keyword evidence="9" id="KW-1185">Reference proteome</keyword>